<reference evidence="2" key="2">
    <citation type="submission" date="2021-02" db="EMBL/GenBank/DDBJ databases">
        <authorList>
            <person name="Kimball J.A."/>
            <person name="Haas M.W."/>
            <person name="Macchietto M."/>
            <person name="Kono T."/>
            <person name="Duquette J."/>
            <person name="Shao M."/>
        </authorList>
    </citation>
    <scope>NUCLEOTIDE SEQUENCE</scope>
    <source>
        <tissue evidence="2">Fresh leaf tissue</tissue>
    </source>
</reference>
<gene>
    <name evidence="2" type="ORF">GUJ93_ZPchr0002g23143</name>
</gene>
<feature type="region of interest" description="Disordered" evidence="1">
    <location>
        <begin position="1"/>
        <end position="52"/>
    </location>
</feature>
<feature type="compositionally biased region" description="Polar residues" evidence="1">
    <location>
        <begin position="18"/>
        <end position="27"/>
    </location>
</feature>
<dbReference type="EMBL" id="JAAALK010000287">
    <property type="protein sequence ID" value="KAG8059640.1"/>
    <property type="molecule type" value="Genomic_DNA"/>
</dbReference>
<evidence type="ECO:0000313" key="2">
    <source>
        <dbReference type="EMBL" id="KAG8059640.1"/>
    </source>
</evidence>
<dbReference type="AlphaFoldDB" id="A0A8J5VBP7"/>
<name>A0A8J5VBP7_ZIZPA</name>
<organism evidence="2 3">
    <name type="scientific">Zizania palustris</name>
    <name type="common">Northern wild rice</name>
    <dbReference type="NCBI Taxonomy" id="103762"/>
    <lineage>
        <taxon>Eukaryota</taxon>
        <taxon>Viridiplantae</taxon>
        <taxon>Streptophyta</taxon>
        <taxon>Embryophyta</taxon>
        <taxon>Tracheophyta</taxon>
        <taxon>Spermatophyta</taxon>
        <taxon>Magnoliopsida</taxon>
        <taxon>Liliopsida</taxon>
        <taxon>Poales</taxon>
        <taxon>Poaceae</taxon>
        <taxon>BOP clade</taxon>
        <taxon>Oryzoideae</taxon>
        <taxon>Oryzeae</taxon>
        <taxon>Zizaniinae</taxon>
        <taxon>Zizania</taxon>
    </lineage>
</organism>
<comment type="caution">
    <text evidence="2">The sequence shown here is derived from an EMBL/GenBank/DDBJ whole genome shotgun (WGS) entry which is preliminary data.</text>
</comment>
<evidence type="ECO:0000313" key="3">
    <source>
        <dbReference type="Proteomes" id="UP000729402"/>
    </source>
</evidence>
<accession>A0A8J5VBP7</accession>
<proteinExistence type="predicted"/>
<protein>
    <submittedName>
        <fullName evidence="2">Uncharacterized protein</fullName>
    </submittedName>
</protein>
<sequence length="116" mass="12143">MVTTPPSYSDPSPPPTMDNIQHQRPTTAPSPPSHGVQHRPSHSGALRTVPAPPACSSPLPSFIVANIQCRRPAMAPPLPPTVASVVPPQWCLEGSPCAIGLQRLPPLPLMAANGQL</sequence>
<dbReference type="Proteomes" id="UP000729402">
    <property type="component" value="Unassembled WGS sequence"/>
</dbReference>
<feature type="compositionally biased region" description="Low complexity" evidence="1">
    <location>
        <begin position="1"/>
        <end position="10"/>
    </location>
</feature>
<evidence type="ECO:0000256" key="1">
    <source>
        <dbReference type="SAM" id="MobiDB-lite"/>
    </source>
</evidence>
<keyword evidence="3" id="KW-1185">Reference proteome</keyword>
<reference evidence="2" key="1">
    <citation type="journal article" date="2021" name="bioRxiv">
        <title>Whole Genome Assembly and Annotation of Northern Wild Rice, Zizania palustris L., Supports a Whole Genome Duplication in the Zizania Genus.</title>
        <authorList>
            <person name="Haas M."/>
            <person name="Kono T."/>
            <person name="Macchietto M."/>
            <person name="Millas R."/>
            <person name="McGilp L."/>
            <person name="Shao M."/>
            <person name="Duquette J."/>
            <person name="Hirsch C.N."/>
            <person name="Kimball J."/>
        </authorList>
    </citation>
    <scope>NUCLEOTIDE SEQUENCE</scope>
    <source>
        <tissue evidence="2">Fresh leaf tissue</tissue>
    </source>
</reference>